<keyword evidence="3" id="KW-0547">Nucleotide-binding</keyword>
<feature type="compositionally biased region" description="Pro residues" evidence="8">
    <location>
        <begin position="745"/>
        <end position="754"/>
    </location>
</feature>
<sequence>MRQWRGARRAAACLQRFGQATLGAVRTEPWILAVATVMFLVLLAIGLSSVLTASAASVRGARDLAEGGLGSQVVQSLKEAMLIGTFGSELLATAVRSQPECAALEAKWPFISEDIIGKVDSELVRQLEIDVGGVIWRTVPELQGELAKTLYGRDLLKEPGDRPGVLYALSERTTLFMGPYECRDEFRCAAIPHTKFGITVTPLFLPAPSAEYDWGCGVQPYNCTDLCWDPVNKTKYWGQVSAVLNLNSLLTGNGTRLQMLEQRGYSYKLWQAATSVSNPYVVLGRTSQLPRNPVTLTFTNFNVLWYLEMAPRGGWVPPWRAPCLAAVVVGSALISLLVMWLLVSKEQHNRLLKAMLPRKVIQQLQAGEVPIAEEYDMVTVLFSDIVGYTCVTSQLSPRQVVTLLNELFSVFDDLSQRNGVYKVETIGDALMCVAGCPVPDDPIASAVRIARMALDMVNAVQQFRPSLEGVQGVKIRVGIHSGPIVAGVVGKKMPRYCLFGDTVNTSSRMESTSEPMMIQVSPITAALLRASRSGFHLEPRGPVDIKGKGMMETFWLNPGLELAPRAHWQGAALERQISLEDRLANIEPRVMAAMVAPPRRPAKRLTFRAMTCPESGKQTPFGPPSPLPIVLAAAAAPAMTAARSTRGRPSPSPLLHLEGKPLQQQPPPSRSPLGEQPMGRQGERQTHRTPSDPQQLQLDQPRLALQPLQPLSTSAVTPDGRTLAAAGGRGEIEHLGLRQPVAARTPPPPPPPPESCSVSSLSSNVLPLHEGCPSQEFCGGGGGGGGGTAIIVDGVMESAGIDGDGKLLLTEYDDDDDDEMPLDICASALPVRAAMGFAAAAAAAAAVAATPRRRRSVSATELISRLPSTLMTSAAAAARLARGASTALGSGAGRFTERGGSGGGRRPSRLFALASRFPRRRSAAAPRLGAEIQTASTEPLPLSSPAPAATAATAAAAAVTTHHHSLFRLTCRERSSLGIAAFAACTTSGQQINSEPQEALPLFTLTLESMRAAEQLERSGTGLRRPFRGAEGGGVLAAWGSGGDWC</sequence>
<evidence type="ECO:0000256" key="4">
    <source>
        <dbReference type="ARBA" id="ARBA00022989"/>
    </source>
</evidence>
<dbReference type="CDD" id="cd07302">
    <property type="entry name" value="CHD"/>
    <property type="match status" value="1"/>
</dbReference>
<dbReference type="EMBL" id="BNCO01000054">
    <property type="protein sequence ID" value="GIL62923.1"/>
    <property type="molecule type" value="Genomic_DNA"/>
</dbReference>
<keyword evidence="4 9" id="KW-1133">Transmembrane helix</keyword>
<dbReference type="SUPFAM" id="SSF55073">
    <property type="entry name" value="Nucleotide cyclase"/>
    <property type="match status" value="1"/>
</dbReference>
<proteinExistence type="inferred from homology"/>
<dbReference type="Gene3D" id="3.30.70.1230">
    <property type="entry name" value="Nucleotide cyclase"/>
    <property type="match status" value="1"/>
</dbReference>
<evidence type="ECO:0000256" key="5">
    <source>
        <dbReference type="ARBA" id="ARBA00023136"/>
    </source>
</evidence>
<dbReference type="PROSITE" id="PS50125">
    <property type="entry name" value="GUANYLATE_CYCLASE_2"/>
    <property type="match status" value="1"/>
</dbReference>
<feature type="region of interest" description="Disordered" evidence="8">
    <location>
        <begin position="708"/>
        <end position="761"/>
    </location>
</feature>
<evidence type="ECO:0000313" key="11">
    <source>
        <dbReference type="EMBL" id="GIL62923.1"/>
    </source>
</evidence>
<evidence type="ECO:0000256" key="8">
    <source>
        <dbReference type="SAM" id="MobiDB-lite"/>
    </source>
</evidence>
<dbReference type="GO" id="GO:0004383">
    <property type="term" value="F:guanylate cyclase activity"/>
    <property type="evidence" value="ECO:0007669"/>
    <property type="project" value="TreeGrafter"/>
</dbReference>
<accession>A0A8J4BPR9</accession>
<dbReference type="SMART" id="SM00044">
    <property type="entry name" value="CYCc"/>
    <property type="match status" value="1"/>
</dbReference>
<dbReference type="PANTHER" id="PTHR11920">
    <property type="entry name" value="GUANYLYL CYCLASE"/>
    <property type="match status" value="1"/>
</dbReference>
<comment type="similarity">
    <text evidence="7">Belongs to the adenylyl cyclase class-4/guanylyl cyclase family.</text>
</comment>
<dbReference type="GO" id="GO:0007168">
    <property type="term" value="P:receptor guanylyl cyclase signaling pathway"/>
    <property type="evidence" value="ECO:0007669"/>
    <property type="project" value="TreeGrafter"/>
</dbReference>
<dbReference type="InterPro" id="IPR029787">
    <property type="entry name" value="Nucleotide_cyclase"/>
</dbReference>
<dbReference type="GO" id="GO:0004016">
    <property type="term" value="F:adenylate cyclase activity"/>
    <property type="evidence" value="ECO:0007669"/>
    <property type="project" value="TreeGrafter"/>
</dbReference>
<evidence type="ECO:0000256" key="7">
    <source>
        <dbReference type="RuleBase" id="RU000405"/>
    </source>
</evidence>
<evidence type="ECO:0000256" key="2">
    <source>
        <dbReference type="ARBA" id="ARBA00022692"/>
    </source>
</evidence>
<dbReference type="InterPro" id="IPR018297">
    <property type="entry name" value="A/G_cyclase_CS"/>
</dbReference>
<dbReference type="Pfam" id="PF00211">
    <property type="entry name" value="Guanylate_cyc"/>
    <property type="match status" value="1"/>
</dbReference>
<evidence type="ECO:0000259" key="10">
    <source>
        <dbReference type="PROSITE" id="PS50125"/>
    </source>
</evidence>
<dbReference type="AlphaFoldDB" id="A0A8J4BPR9"/>
<comment type="subcellular location">
    <subcellularLocation>
        <location evidence="1">Membrane</location>
    </subcellularLocation>
</comment>
<reference evidence="11" key="1">
    <citation type="journal article" date="2021" name="Proc. Natl. Acad. Sci. U.S.A.">
        <title>Three genomes in the algal genus Volvox reveal the fate of a haploid sex-determining region after a transition to homothallism.</title>
        <authorList>
            <person name="Yamamoto K."/>
            <person name="Hamaji T."/>
            <person name="Kawai-Toyooka H."/>
            <person name="Matsuzaki R."/>
            <person name="Takahashi F."/>
            <person name="Nishimura Y."/>
            <person name="Kawachi M."/>
            <person name="Noguchi H."/>
            <person name="Minakuchi Y."/>
            <person name="Umen J.G."/>
            <person name="Toyoda A."/>
            <person name="Nozaki H."/>
        </authorList>
    </citation>
    <scope>NUCLEOTIDE SEQUENCE</scope>
    <source>
        <strain evidence="11">NIES-3780</strain>
    </source>
</reference>
<evidence type="ECO:0000256" key="3">
    <source>
        <dbReference type="ARBA" id="ARBA00022741"/>
    </source>
</evidence>
<keyword evidence="6 7" id="KW-0456">Lyase</keyword>
<protein>
    <recommendedName>
        <fullName evidence="10">Guanylate cyclase domain-containing protein</fullName>
    </recommendedName>
</protein>
<dbReference type="Proteomes" id="UP000747399">
    <property type="component" value="Unassembled WGS sequence"/>
</dbReference>
<dbReference type="GO" id="GO:0035556">
    <property type="term" value="P:intracellular signal transduction"/>
    <property type="evidence" value="ECO:0007669"/>
    <property type="project" value="InterPro"/>
</dbReference>
<gene>
    <name evidence="11" type="ORF">Vafri_17126</name>
</gene>
<keyword evidence="2 9" id="KW-0812">Transmembrane</keyword>
<feature type="transmembrane region" description="Helical" evidence="9">
    <location>
        <begin position="30"/>
        <end position="53"/>
    </location>
</feature>
<dbReference type="GO" id="GO:0005886">
    <property type="term" value="C:plasma membrane"/>
    <property type="evidence" value="ECO:0007669"/>
    <property type="project" value="TreeGrafter"/>
</dbReference>
<dbReference type="InterPro" id="IPR050401">
    <property type="entry name" value="Cyclic_nucleotide_synthase"/>
</dbReference>
<feature type="region of interest" description="Disordered" evidence="8">
    <location>
        <begin position="640"/>
        <end position="695"/>
    </location>
</feature>
<name>A0A8J4BPR9_9CHLO</name>
<comment type="caution">
    <text evidence="11">The sequence shown here is derived from an EMBL/GenBank/DDBJ whole genome shotgun (WGS) entry which is preliminary data.</text>
</comment>
<evidence type="ECO:0000313" key="12">
    <source>
        <dbReference type="Proteomes" id="UP000747399"/>
    </source>
</evidence>
<keyword evidence="5 9" id="KW-0472">Membrane</keyword>
<dbReference type="PROSITE" id="PS00452">
    <property type="entry name" value="GUANYLATE_CYCLASE_1"/>
    <property type="match status" value="1"/>
</dbReference>
<dbReference type="GO" id="GO:0001653">
    <property type="term" value="F:peptide receptor activity"/>
    <property type="evidence" value="ECO:0007669"/>
    <property type="project" value="TreeGrafter"/>
</dbReference>
<keyword evidence="12" id="KW-1185">Reference proteome</keyword>
<dbReference type="PANTHER" id="PTHR11920:SF335">
    <property type="entry name" value="GUANYLATE CYCLASE"/>
    <property type="match status" value="1"/>
</dbReference>
<dbReference type="FunFam" id="3.30.70.1230:FF:000059">
    <property type="entry name" value="Guanylate cyclase"/>
    <property type="match status" value="1"/>
</dbReference>
<feature type="domain" description="Guanylate cyclase" evidence="10">
    <location>
        <begin position="379"/>
        <end position="510"/>
    </location>
</feature>
<dbReference type="GO" id="GO:0000166">
    <property type="term" value="F:nucleotide binding"/>
    <property type="evidence" value="ECO:0007669"/>
    <property type="project" value="UniProtKB-KW"/>
</dbReference>
<evidence type="ECO:0000256" key="1">
    <source>
        <dbReference type="ARBA" id="ARBA00004370"/>
    </source>
</evidence>
<organism evidence="11 12">
    <name type="scientific">Volvox africanus</name>
    <dbReference type="NCBI Taxonomy" id="51714"/>
    <lineage>
        <taxon>Eukaryota</taxon>
        <taxon>Viridiplantae</taxon>
        <taxon>Chlorophyta</taxon>
        <taxon>core chlorophytes</taxon>
        <taxon>Chlorophyceae</taxon>
        <taxon>CS clade</taxon>
        <taxon>Chlamydomonadales</taxon>
        <taxon>Volvocaceae</taxon>
        <taxon>Volvox</taxon>
    </lineage>
</organism>
<dbReference type="InterPro" id="IPR001054">
    <property type="entry name" value="A/G_cyclase"/>
</dbReference>
<evidence type="ECO:0000256" key="9">
    <source>
        <dbReference type="SAM" id="Phobius"/>
    </source>
</evidence>
<evidence type="ECO:0000256" key="6">
    <source>
        <dbReference type="ARBA" id="ARBA00023239"/>
    </source>
</evidence>
<feature type="compositionally biased region" description="Basic and acidic residues" evidence="8">
    <location>
        <begin position="681"/>
        <end position="690"/>
    </location>
</feature>